<dbReference type="PANTHER" id="PTHR42714:SF2">
    <property type="entry name" value="TRNA MODIFICATION GTPASE GTPBP3, MITOCHONDRIAL"/>
    <property type="match status" value="1"/>
</dbReference>
<dbReference type="Pfam" id="PF10396">
    <property type="entry name" value="TrmE_N"/>
    <property type="match status" value="1"/>
</dbReference>
<dbReference type="Pfam" id="PF01926">
    <property type="entry name" value="MMR_HSR1"/>
    <property type="match status" value="1"/>
</dbReference>
<feature type="binding site" evidence="6">
    <location>
        <begin position="224"/>
        <end position="229"/>
    </location>
    <ligand>
        <name>GTP</name>
        <dbReference type="ChEBI" id="CHEBI:37565"/>
    </ligand>
</feature>
<feature type="binding site" evidence="6">
    <location>
        <position position="245"/>
    </location>
    <ligand>
        <name>K(+)</name>
        <dbReference type="ChEBI" id="CHEBI:29103"/>
    </ligand>
</feature>
<dbReference type="Gene3D" id="3.40.50.300">
    <property type="entry name" value="P-loop containing nucleotide triphosphate hydrolases"/>
    <property type="match status" value="1"/>
</dbReference>
<dbReference type="GO" id="GO:0030488">
    <property type="term" value="P:tRNA methylation"/>
    <property type="evidence" value="ECO:0007669"/>
    <property type="project" value="TreeGrafter"/>
</dbReference>
<feature type="domain" description="G" evidence="7">
    <location>
        <begin position="217"/>
        <end position="303"/>
    </location>
</feature>
<evidence type="ECO:0000313" key="10">
    <source>
        <dbReference type="EMBL" id="MBB6504861.1"/>
    </source>
</evidence>
<evidence type="ECO:0000256" key="2">
    <source>
        <dbReference type="ARBA" id="ARBA00022741"/>
    </source>
</evidence>
<feature type="binding site" evidence="6">
    <location>
        <position position="243"/>
    </location>
    <ligand>
        <name>K(+)</name>
        <dbReference type="ChEBI" id="CHEBI:29103"/>
    </ligand>
</feature>
<evidence type="ECO:0000256" key="6">
    <source>
        <dbReference type="HAMAP-Rule" id="MF_00379"/>
    </source>
</evidence>
<dbReference type="SUPFAM" id="SSF52540">
    <property type="entry name" value="P-loop containing nucleoside triphosphate hydrolases"/>
    <property type="match status" value="1"/>
</dbReference>
<feature type="binding site" evidence="6">
    <location>
        <position position="21"/>
    </location>
    <ligand>
        <name>(6S)-5-formyl-5,6,7,8-tetrahydrofolate</name>
        <dbReference type="ChEBI" id="CHEBI:57457"/>
    </ligand>
</feature>
<evidence type="ECO:0000256" key="3">
    <source>
        <dbReference type="ARBA" id="ARBA00022801"/>
    </source>
</evidence>
<feature type="binding site" evidence="6">
    <location>
        <begin position="243"/>
        <end position="249"/>
    </location>
    <ligand>
        <name>GTP</name>
        <dbReference type="ChEBI" id="CHEBI:37565"/>
    </ligand>
</feature>
<keyword evidence="1 6" id="KW-0819">tRNA processing</keyword>
<feature type="binding site" evidence="6">
    <location>
        <position position="228"/>
    </location>
    <ligand>
        <name>Mg(2+)</name>
        <dbReference type="ChEBI" id="CHEBI:18420"/>
    </ligand>
</feature>
<organism evidence="10 11">
    <name type="scientific">Sphingomonas endophytica</name>
    <dbReference type="NCBI Taxonomy" id="869719"/>
    <lineage>
        <taxon>Bacteria</taxon>
        <taxon>Pseudomonadati</taxon>
        <taxon>Pseudomonadota</taxon>
        <taxon>Alphaproteobacteria</taxon>
        <taxon>Sphingomonadales</taxon>
        <taxon>Sphingomonadaceae</taxon>
        <taxon>Sphingomonas</taxon>
    </lineage>
</organism>
<gene>
    <name evidence="6" type="primary">mnmE</name>
    <name evidence="6" type="synonym">trmE</name>
    <name evidence="10" type="ORF">F4693_001838</name>
</gene>
<dbReference type="AlphaFoldDB" id="A0A7X0JC35"/>
<feature type="binding site" evidence="6">
    <location>
        <position position="249"/>
    </location>
    <ligand>
        <name>Mg(2+)</name>
        <dbReference type="ChEBI" id="CHEBI:18420"/>
    </ligand>
</feature>
<evidence type="ECO:0000259" key="9">
    <source>
        <dbReference type="Pfam" id="PF12631"/>
    </source>
</evidence>
<comment type="caution">
    <text evidence="10">The sequence shown here is derived from an EMBL/GenBank/DDBJ whole genome shotgun (WGS) entry which is preliminary data.</text>
</comment>
<dbReference type="EMBL" id="JACHBT010000008">
    <property type="protein sequence ID" value="MBB6504861.1"/>
    <property type="molecule type" value="Genomic_DNA"/>
</dbReference>
<feature type="binding site" evidence="6">
    <location>
        <position position="224"/>
    </location>
    <ligand>
        <name>K(+)</name>
        <dbReference type="ChEBI" id="CHEBI:29103"/>
    </ligand>
</feature>
<comment type="similarity">
    <text evidence="6">Belongs to the TRAFAC class TrmE-Era-EngA-EngB-Septin-like GTPase superfamily. TrmE GTPase family.</text>
</comment>
<dbReference type="GO" id="GO:0005525">
    <property type="term" value="F:GTP binding"/>
    <property type="evidence" value="ECO:0007669"/>
    <property type="project" value="UniProtKB-UniRule"/>
</dbReference>
<dbReference type="Pfam" id="PF12631">
    <property type="entry name" value="MnmE_helical"/>
    <property type="match status" value="1"/>
</dbReference>
<reference evidence="10 11" key="2">
    <citation type="submission" date="2020-08" db="EMBL/GenBank/DDBJ databases">
        <authorList>
            <person name="Partida-Martinez L."/>
            <person name="Huntemann M."/>
            <person name="Clum A."/>
            <person name="Wang J."/>
            <person name="Palaniappan K."/>
            <person name="Ritter S."/>
            <person name="Chen I.-M."/>
            <person name="Stamatis D."/>
            <person name="Reddy T."/>
            <person name="O'Malley R."/>
            <person name="Daum C."/>
            <person name="Shapiro N."/>
            <person name="Ivanova N."/>
            <person name="Kyrpides N."/>
            <person name="Woyke T."/>
        </authorList>
    </citation>
    <scope>NUCLEOTIDE SEQUENCE [LARGE SCALE GENOMIC DNA]</scope>
    <source>
        <strain evidence="10 11">AS3.13</strain>
    </source>
</reference>
<dbReference type="InterPro" id="IPR031168">
    <property type="entry name" value="G_TrmE"/>
</dbReference>
<feature type="binding site" evidence="6">
    <location>
        <position position="424"/>
    </location>
    <ligand>
        <name>(6S)-5-formyl-5,6,7,8-tetrahydrofolate</name>
        <dbReference type="ChEBI" id="CHEBI:57457"/>
    </ligand>
</feature>
<dbReference type="InterPro" id="IPR006073">
    <property type="entry name" value="GTP-bd"/>
</dbReference>
<dbReference type="InterPro" id="IPR025867">
    <property type="entry name" value="MnmE_helical"/>
</dbReference>
<dbReference type="SUPFAM" id="SSF116878">
    <property type="entry name" value="TrmE connector domain"/>
    <property type="match status" value="1"/>
</dbReference>
<evidence type="ECO:0000313" key="11">
    <source>
        <dbReference type="Proteomes" id="UP000522313"/>
    </source>
</evidence>
<keyword evidence="5 6" id="KW-0342">GTP-binding</keyword>
<feature type="binding site" evidence="6">
    <location>
        <position position="118"/>
    </location>
    <ligand>
        <name>(6S)-5-formyl-5,6,7,8-tetrahydrofolate</name>
        <dbReference type="ChEBI" id="CHEBI:57457"/>
    </ligand>
</feature>
<dbReference type="NCBIfam" id="NF003661">
    <property type="entry name" value="PRK05291.1-3"/>
    <property type="match status" value="1"/>
</dbReference>
<dbReference type="GO" id="GO:0002098">
    <property type="term" value="P:tRNA wobble uridine modification"/>
    <property type="evidence" value="ECO:0007669"/>
    <property type="project" value="TreeGrafter"/>
</dbReference>
<feature type="binding site" evidence="6">
    <location>
        <begin position="268"/>
        <end position="271"/>
    </location>
    <ligand>
        <name>GTP</name>
        <dbReference type="ChEBI" id="CHEBI:37565"/>
    </ligand>
</feature>
<dbReference type="EC" id="3.6.-.-" evidence="6"/>
<dbReference type="CDD" id="cd14858">
    <property type="entry name" value="TrmE_N"/>
    <property type="match status" value="1"/>
</dbReference>
<dbReference type="Gene3D" id="1.20.120.430">
    <property type="entry name" value="tRNA modification GTPase MnmE domain 2"/>
    <property type="match status" value="1"/>
</dbReference>
<dbReference type="InterPro" id="IPR004520">
    <property type="entry name" value="GTPase_MnmE"/>
</dbReference>
<dbReference type="InterPro" id="IPR027266">
    <property type="entry name" value="TrmE/GcvT-like"/>
</dbReference>
<proteinExistence type="inferred from homology"/>
<dbReference type="GO" id="GO:0005737">
    <property type="term" value="C:cytoplasm"/>
    <property type="evidence" value="ECO:0007669"/>
    <property type="project" value="UniProtKB-SubCell"/>
</dbReference>
<comment type="cofactor">
    <cofactor evidence="6">
        <name>K(+)</name>
        <dbReference type="ChEBI" id="CHEBI:29103"/>
    </cofactor>
    <text evidence="6">Binds 1 potassium ion per subunit.</text>
</comment>
<feature type="domain" description="GTP-binding protein TrmE N-terminal" evidence="8">
    <location>
        <begin position="4"/>
        <end position="118"/>
    </location>
</feature>
<feature type="binding site" evidence="6">
    <location>
        <position position="248"/>
    </location>
    <ligand>
        <name>K(+)</name>
        <dbReference type="ChEBI" id="CHEBI:29103"/>
    </ligand>
</feature>
<evidence type="ECO:0000256" key="1">
    <source>
        <dbReference type="ARBA" id="ARBA00022694"/>
    </source>
</evidence>
<keyword evidence="2 6" id="KW-0547">Nucleotide-binding</keyword>
<keyword evidence="6" id="KW-0460">Magnesium</keyword>
<dbReference type="GO" id="GO:0046872">
    <property type="term" value="F:metal ion binding"/>
    <property type="evidence" value="ECO:0007669"/>
    <property type="project" value="UniProtKB-KW"/>
</dbReference>
<dbReference type="CDD" id="cd04164">
    <property type="entry name" value="trmE"/>
    <property type="match status" value="1"/>
</dbReference>
<feature type="binding site" evidence="6">
    <location>
        <position position="78"/>
    </location>
    <ligand>
        <name>(6S)-5-formyl-5,6,7,8-tetrahydrofolate</name>
        <dbReference type="ChEBI" id="CHEBI:57457"/>
    </ligand>
</feature>
<feature type="domain" description="MnmE helical" evidence="9">
    <location>
        <begin position="121"/>
        <end position="421"/>
    </location>
</feature>
<keyword evidence="3 6" id="KW-0378">Hydrolase</keyword>
<dbReference type="InterPro" id="IPR018948">
    <property type="entry name" value="GTP-bd_TrmE_N"/>
</dbReference>
<dbReference type="InterPro" id="IPR027368">
    <property type="entry name" value="MnmE_dom2"/>
</dbReference>
<sequence>MIDTIFALSSGRPPAAIAVVRVSGPNARVAGEALAGSLPPPRIAGLRRLRDVDGGTLDQALTLFFPGPATATGEDLLELHLHGGRAVVAAVEAALASQVGLRLAEPGEFTRRALINGRLDLAQAEGLADLLEAETDMQRRAALAMAEGGMSRTITDWLDRLSMAAARVEAELDFGDEDEVTQATGLDLPPLLAPVILEMVAMLARPPIERLRDGVMVVLAGPRNAGKSSLFNALLGRPAAIVTDIAGTTRDVLEAGVIRAGLPYRLVDTAGLTNQTADPIEAIGITRAKAQLDAADLILWLGEPDAAPANALKIGARGDELEHDRVSVDHVTSVHDQASIDVLWAIISQRSQQLIGDLTCGALHARHRSLLSEALSALQAVDGHDLLLDAEHLRIANRALAAILGRDATEAMLDALFGRFCLGK</sequence>
<comment type="subunit">
    <text evidence="6">Homodimer. Heterotetramer of two MnmE and two MnmG subunits.</text>
</comment>
<reference evidence="10 11" key="1">
    <citation type="submission" date="2020-08" db="EMBL/GenBank/DDBJ databases">
        <title>The Agave Microbiome: Exploring the role of microbial communities in plant adaptations to desert environments.</title>
        <authorList>
            <person name="Partida-Martinez L.P."/>
        </authorList>
    </citation>
    <scope>NUCLEOTIDE SEQUENCE [LARGE SCALE GENOMIC DNA]</scope>
    <source>
        <strain evidence="10 11">AS3.13</strain>
    </source>
</reference>
<dbReference type="InterPro" id="IPR027417">
    <property type="entry name" value="P-loop_NTPase"/>
</dbReference>
<dbReference type="Proteomes" id="UP000522313">
    <property type="component" value="Unassembled WGS sequence"/>
</dbReference>
<keyword evidence="6" id="KW-0479">Metal-binding</keyword>
<evidence type="ECO:0000259" key="7">
    <source>
        <dbReference type="Pfam" id="PF01926"/>
    </source>
</evidence>
<dbReference type="Gene3D" id="3.30.1360.120">
    <property type="entry name" value="Probable tRNA modification gtpase trme, domain 1"/>
    <property type="match status" value="1"/>
</dbReference>
<comment type="caution">
    <text evidence="6">Lacks conserved residue(s) required for the propagation of feature annotation.</text>
</comment>
<keyword evidence="6" id="KW-0963">Cytoplasm</keyword>
<comment type="subcellular location">
    <subcellularLocation>
        <location evidence="6">Cytoplasm</location>
    </subcellularLocation>
</comment>
<dbReference type="RefSeq" id="WP_184505337.1">
    <property type="nucleotide sequence ID" value="NZ_JACHBT010000008.1"/>
</dbReference>
<dbReference type="SUPFAM" id="SSF103025">
    <property type="entry name" value="Folate-binding domain"/>
    <property type="match status" value="1"/>
</dbReference>
<name>A0A7X0JC35_9SPHN</name>
<evidence type="ECO:0000256" key="5">
    <source>
        <dbReference type="ARBA" id="ARBA00023134"/>
    </source>
</evidence>
<evidence type="ECO:0000259" key="8">
    <source>
        <dbReference type="Pfam" id="PF10396"/>
    </source>
</evidence>
<dbReference type="PANTHER" id="PTHR42714">
    <property type="entry name" value="TRNA MODIFICATION GTPASE GTPBP3"/>
    <property type="match status" value="1"/>
</dbReference>
<comment type="function">
    <text evidence="6">Exhibits a very high intrinsic GTPase hydrolysis rate. Involved in the addition of a carboxymethylaminomethyl (cmnm) group at the wobble position (U34) of certain tRNAs, forming tRNA-cmnm(5)s(2)U34.</text>
</comment>
<protein>
    <recommendedName>
        <fullName evidence="6">tRNA modification GTPase MnmE</fullName>
        <ecNumber evidence="6">3.6.-.-</ecNumber>
    </recommendedName>
</protein>
<dbReference type="HAMAP" id="MF_00379">
    <property type="entry name" value="GTPase_MnmE"/>
    <property type="match status" value="1"/>
</dbReference>
<evidence type="ECO:0000256" key="4">
    <source>
        <dbReference type="ARBA" id="ARBA00022958"/>
    </source>
</evidence>
<dbReference type="FunFam" id="3.30.1360.120:FF:000007">
    <property type="entry name" value="tRNA modification GTPase GTPBP3, mitochondrial"/>
    <property type="match status" value="1"/>
</dbReference>
<accession>A0A7X0JC35</accession>
<dbReference type="GO" id="GO:0003924">
    <property type="term" value="F:GTPase activity"/>
    <property type="evidence" value="ECO:0007669"/>
    <property type="project" value="UniProtKB-UniRule"/>
</dbReference>
<keyword evidence="4 6" id="KW-0630">Potassium</keyword>